<dbReference type="SUPFAM" id="SSF52540">
    <property type="entry name" value="P-loop containing nucleoside triphosphate hydrolases"/>
    <property type="match status" value="1"/>
</dbReference>
<dbReference type="EMBL" id="JQAR01000013">
    <property type="protein sequence ID" value="KRN29078.1"/>
    <property type="molecule type" value="Genomic_DNA"/>
</dbReference>
<evidence type="ECO:0000313" key="5">
    <source>
        <dbReference type="EMBL" id="KRN29078.1"/>
    </source>
</evidence>
<keyword evidence="2" id="KW-0547">Nucleotide-binding</keyword>
<dbReference type="InterPro" id="IPR050166">
    <property type="entry name" value="ABC_transporter_ATP-bind"/>
</dbReference>
<dbReference type="InterPro" id="IPR027417">
    <property type="entry name" value="P-loop_NTPase"/>
</dbReference>
<evidence type="ECO:0000256" key="3">
    <source>
        <dbReference type="ARBA" id="ARBA00022840"/>
    </source>
</evidence>
<dbReference type="PROSITE" id="PS00211">
    <property type="entry name" value="ABC_TRANSPORTER_1"/>
    <property type="match status" value="1"/>
</dbReference>
<dbReference type="CDD" id="cd03293">
    <property type="entry name" value="ABC_NrtD_SsuB_transporters"/>
    <property type="match status" value="1"/>
</dbReference>
<reference evidence="5 6" key="1">
    <citation type="journal article" date="2015" name="Genome Announc.">
        <title>Expanding the biotechnology potential of lactobacilli through comparative genomics of 213 strains and associated genera.</title>
        <authorList>
            <person name="Sun Z."/>
            <person name="Harris H.M."/>
            <person name="McCann A."/>
            <person name="Guo C."/>
            <person name="Argimon S."/>
            <person name="Zhang W."/>
            <person name="Yang X."/>
            <person name="Jeffery I.B."/>
            <person name="Cooney J.C."/>
            <person name="Kagawa T.F."/>
            <person name="Liu W."/>
            <person name="Song Y."/>
            <person name="Salvetti E."/>
            <person name="Wrobel A."/>
            <person name="Rasinkangas P."/>
            <person name="Parkhill J."/>
            <person name="Rea M.C."/>
            <person name="O'Sullivan O."/>
            <person name="Ritari J."/>
            <person name="Douillard F.P."/>
            <person name="Paul Ross R."/>
            <person name="Yang R."/>
            <person name="Briner A.E."/>
            <person name="Felis G.E."/>
            <person name="de Vos W.M."/>
            <person name="Barrangou R."/>
            <person name="Klaenhammer T.R."/>
            <person name="Caufield P.W."/>
            <person name="Cui Y."/>
            <person name="Zhang H."/>
            <person name="O'Toole P.W."/>
        </authorList>
    </citation>
    <scope>NUCLEOTIDE SEQUENCE [LARGE SCALE GENOMIC DNA]</scope>
    <source>
        <strain evidence="5 6">ATCC 27304</strain>
    </source>
</reference>
<keyword evidence="1" id="KW-0813">Transport</keyword>
<organism evidence="5 6">
    <name type="scientific">Liquorilactobacillus mali</name>
    <dbReference type="NCBI Taxonomy" id="1618"/>
    <lineage>
        <taxon>Bacteria</taxon>
        <taxon>Bacillati</taxon>
        <taxon>Bacillota</taxon>
        <taxon>Bacilli</taxon>
        <taxon>Lactobacillales</taxon>
        <taxon>Lactobacillaceae</taxon>
        <taxon>Liquorilactobacillus</taxon>
    </lineage>
</organism>
<sequence length="265" mass="29645">MELLGGYFMVESIVVKNVSKSFKTKSGAVQALSNINLGIQDKEFVSILGTSGCGKSTLLRIIGGLETASEGEVLCHESIVDGPGVDRGMVFQQYSLFPWMSVQKNIEFGLKQKNIQKKQREKIAKEYIKLVGLKGFEDLFPKNLSGGMKQRVALARGLANNPDVLLLDEPFGALDMQTREVMQELLLGIWQESPKTILMVTHDIEEAILLSNRVIIMSSHPGEIKEILDIDLGNQRNFETRLTEEFLEYKRIASEVIRVETSKIL</sequence>
<evidence type="ECO:0000256" key="1">
    <source>
        <dbReference type="ARBA" id="ARBA00022448"/>
    </source>
</evidence>
<dbReference type="STRING" id="1618.IV36_GL000394"/>
<evidence type="ECO:0000256" key="2">
    <source>
        <dbReference type="ARBA" id="ARBA00022741"/>
    </source>
</evidence>
<dbReference type="GO" id="GO:0016887">
    <property type="term" value="F:ATP hydrolysis activity"/>
    <property type="evidence" value="ECO:0007669"/>
    <property type="project" value="InterPro"/>
</dbReference>
<feature type="domain" description="ABC transporter" evidence="4">
    <location>
        <begin position="13"/>
        <end position="244"/>
    </location>
</feature>
<proteinExistence type="predicted"/>
<dbReference type="InterPro" id="IPR003439">
    <property type="entry name" value="ABC_transporter-like_ATP-bd"/>
</dbReference>
<dbReference type="SMART" id="SM00382">
    <property type="entry name" value="AAA"/>
    <property type="match status" value="1"/>
</dbReference>
<dbReference type="PANTHER" id="PTHR42788:SF13">
    <property type="entry name" value="ALIPHATIC SULFONATES IMPORT ATP-BINDING PROTEIN SSUB"/>
    <property type="match status" value="1"/>
</dbReference>
<comment type="caution">
    <text evidence="5">The sequence shown here is derived from an EMBL/GenBank/DDBJ whole genome shotgun (WGS) entry which is preliminary data.</text>
</comment>
<name>A0A0R2FMY5_9LACO</name>
<dbReference type="GO" id="GO:0005524">
    <property type="term" value="F:ATP binding"/>
    <property type="evidence" value="ECO:0007669"/>
    <property type="project" value="UniProtKB-KW"/>
</dbReference>
<dbReference type="PANTHER" id="PTHR42788">
    <property type="entry name" value="TAURINE IMPORT ATP-BINDING PROTEIN-RELATED"/>
    <property type="match status" value="1"/>
</dbReference>
<dbReference type="Pfam" id="PF00005">
    <property type="entry name" value="ABC_tran"/>
    <property type="match status" value="1"/>
</dbReference>
<dbReference type="Proteomes" id="UP000051727">
    <property type="component" value="Unassembled WGS sequence"/>
</dbReference>
<dbReference type="Gene3D" id="3.40.50.300">
    <property type="entry name" value="P-loop containing nucleotide triphosphate hydrolases"/>
    <property type="match status" value="1"/>
</dbReference>
<gene>
    <name evidence="5" type="ORF">IV36_GL000394</name>
</gene>
<protein>
    <submittedName>
        <fullName evidence="5">ABC transporter ATP-binding protein</fullName>
    </submittedName>
</protein>
<evidence type="ECO:0000313" key="6">
    <source>
        <dbReference type="Proteomes" id="UP000051727"/>
    </source>
</evidence>
<dbReference type="InterPro" id="IPR003593">
    <property type="entry name" value="AAA+_ATPase"/>
</dbReference>
<dbReference type="PATRIC" id="fig|1618.3.peg.394"/>
<dbReference type="InterPro" id="IPR017871">
    <property type="entry name" value="ABC_transporter-like_CS"/>
</dbReference>
<evidence type="ECO:0000259" key="4">
    <source>
        <dbReference type="PROSITE" id="PS50893"/>
    </source>
</evidence>
<dbReference type="PROSITE" id="PS50893">
    <property type="entry name" value="ABC_TRANSPORTER_2"/>
    <property type="match status" value="1"/>
</dbReference>
<dbReference type="AlphaFoldDB" id="A0A0R2FMY5"/>
<keyword evidence="3 5" id="KW-0067">ATP-binding</keyword>
<accession>A0A0R2FMY5</accession>